<dbReference type="InterPro" id="IPR018673">
    <property type="entry name" value="DUF2141"/>
</dbReference>
<evidence type="ECO:0008006" key="4">
    <source>
        <dbReference type="Google" id="ProtNLM"/>
    </source>
</evidence>
<gene>
    <name evidence="2" type="ORF">LA5096_02984</name>
</gene>
<accession>A0A0M6Z580</accession>
<name>A0A0M6Z580_9HYPH</name>
<protein>
    <recommendedName>
        <fullName evidence="4">DUF2141 domain-containing protein</fullName>
    </recommendedName>
</protein>
<dbReference type="AlphaFoldDB" id="A0A0M6Z580"/>
<dbReference type="STRING" id="311410.LA5095_01730"/>
<keyword evidence="3" id="KW-1185">Reference proteome</keyword>
<feature type="signal peptide" evidence="1">
    <location>
        <begin position="1"/>
        <end position="24"/>
    </location>
</feature>
<evidence type="ECO:0000313" key="3">
    <source>
        <dbReference type="Proteomes" id="UP000049983"/>
    </source>
</evidence>
<dbReference type="RefSeq" id="WP_082442662.1">
    <property type="nucleotide sequence ID" value="NZ_CXWA01000001.1"/>
</dbReference>
<evidence type="ECO:0000313" key="2">
    <source>
        <dbReference type="EMBL" id="CTQ71621.1"/>
    </source>
</evidence>
<dbReference type="Proteomes" id="UP000049983">
    <property type="component" value="Unassembled WGS sequence"/>
</dbReference>
<dbReference type="EMBL" id="CXWC01000010">
    <property type="protein sequence ID" value="CTQ71621.1"/>
    <property type="molecule type" value="Genomic_DNA"/>
</dbReference>
<dbReference type="OrthoDB" id="9788332at2"/>
<dbReference type="GeneID" id="97670350"/>
<reference evidence="3" key="1">
    <citation type="submission" date="2015-07" db="EMBL/GenBank/DDBJ databases">
        <authorList>
            <person name="Rodrigo-Torres Lidia"/>
            <person name="Arahal R.David."/>
        </authorList>
    </citation>
    <scope>NUCLEOTIDE SEQUENCE [LARGE SCALE GENOMIC DNA]</scope>
    <source>
        <strain evidence="3">CECT 5096</strain>
    </source>
</reference>
<proteinExistence type="predicted"/>
<keyword evidence="1" id="KW-0732">Signal</keyword>
<dbReference type="Pfam" id="PF09912">
    <property type="entry name" value="DUF2141"/>
    <property type="match status" value="1"/>
</dbReference>
<organism evidence="2 3">
    <name type="scientific">Roseibium album</name>
    <dbReference type="NCBI Taxonomy" id="311410"/>
    <lineage>
        <taxon>Bacteria</taxon>
        <taxon>Pseudomonadati</taxon>
        <taxon>Pseudomonadota</taxon>
        <taxon>Alphaproteobacteria</taxon>
        <taxon>Hyphomicrobiales</taxon>
        <taxon>Stappiaceae</taxon>
        <taxon>Roseibium</taxon>
    </lineage>
</organism>
<evidence type="ECO:0000256" key="1">
    <source>
        <dbReference type="SAM" id="SignalP"/>
    </source>
</evidence>
<sequence length="158" mass="17257">MPSIRQRVSAICISAAILLGGAFAASLVPTVEAQEKKNASRGLEVTVEGVRNSKGLVVVLVMDNRDAFRAYDYETAVGYKEVPASTGSVQAFFPKLTSGPYAVVAFHDENENRDLDMDGQIPSEGYTVSGAKDAYDEPPFKRVATKERLQTVRMFYLN</sequence>
<feature type="chain" id="PRO_5009787662" description="DUF2141 domain-containing protein" evidence="1">
    <location>
        <begin position="25"/>
        <end position="158"/>
    </location>
</feature>